<proteinExistence type="predicted"/>
<dbReference type="KEGG" id="mcic:A4R28_05210"/>
<organism evidence="1 2">
    <name type="scientific">Mesorhizobium ciceri</name>
    <dbReference type="NCBI Taxonomy" id="39645"/>
    <lineage>
        <taxon>Bacteria</taxon>
        <taxon>Pseudomonadati</taxon>
        <taxon>Pseudomonadota</taxon>
        <taxon>Alphaproteobacteria</taxon>
        <taxon>Hyphomicrobiales</taxon>
        <taxon>Phyllobacteriaceae</taxon>
        <taxon>Mesorhizobium</taxon>
    </lineage>
</organism>
<sequence length="69" mass="8129">MKKFFLTLTGAAVLAGSMAVMTPEPAEARHWQGHRHHQACRIVIKKKIIWRHGHKKVIRYKIKQCRGRW</sequence>
<dbReference type="Proteomes" id="UP001060070">
    <property type="component" value="Chromosome"/>
</dbReference>
<evidence type="ECO:0000313" key="1">
    <source>
        <dbReference type="EMBL" id="UTU50375.1"/>
    </source>
</evidence>
<dbReference type="AlphaFoldDB" id="A0AB38T7B7"/>
<keyword evidence="2" id="KW-1185">Reference proteome</keyword>
<name>A0AB38T7B7_9HYPH</name>
<dbReference type="RefSeq" id="WP_013532143.1">
    <property type="nucleotide sequence ID" value="NZ_CP015062.1"/>
</dbReference>
<gene>
    <name evidence="1" type="ORF">LRP29_23210</name>
</gene>
<dbReference type="EMBL" id="CP088147">
    <property type="protein sequence ID" value="UTU50375.1"/>
    <property type="molecule type" value="Genomic_DNA"/>
</dbReference>
<reference evidence="1 2" key="1">
    <citation type="journal article" date="2022" name="Microbiol. Resour. Announc.">
        <title>Complete Genome Sequence of Mesorhizobium ciceri Strain R30, a Rhizobium Used as a Commercial Inoculant for Chickpea in Argentina.</title>
        <authorList>
            <person name="Foresto E."/>
            <person name="Revale S."/>
            <person name="Primo E."/>
            <person name="Nievas F."/>
            <person name="Carezzano E."/>
            <person name="Puente M."/>
            <person name="Alzari P."/>
            <person name="Mart M."/>
            <person name="Ben-Assaya M."/>
            <person name="Mornico D."/>
            <person name="Santoro M."/>
            <person name="Mart F."/>
            <person name="Giordano W."/>
            <person name="Bogino P."/>
        </authorList>
    </citation>
    <scope>NUCLEOTIDE SEQUENCE [LARGE SCALE GENOMIC DNA]</scope>
    <source>
        <strain evidence="1 2">R30</strain>
    </source>
</reference>
<evidence type="ECO:0000313" key="2">
    <source>
        <dbReference type="Proteomes" id="UP001060070"/>
    </source>
</evidence>
<protein>
    <submittedName>
        <fullName evidence="1">Uncharacterized protein</fullName>
    </submittedName>
</protein>
<accession>A0AB38T7B7</accession>